<dbReference type="Gene3D" id="1.10.238.10">
    <property type="entry name" value="EF-hand"/>
    <property type="match status" value="1"/>
</dbReference>
<dbReference type="InterPro" id="IPR011992">
    <property type="entry name" value="EF-hand-dom_pair"/>
</dbReference>
<accession>A0A7S4HZV3</accession>
<evidence type="ECO:0000259" key="1">
    <source>
        <dbReference type="PROSITE" id="PS50222"/>
    </source>
</evidence>
<feature type="domain" description="EF-hand" evidence="1">
    <location>
        <begin position="90"/>
        <end position="116"/>
    </location>
</feature>
<dbReference type="AlphaFoldDB" id="A0A7S4HZV3"/>
<sequence>MGAEQSTKQLGAHLIKMRNDEAYAQNEEAKKENLKKIFNEIDADNSGLIDQKECDQMWASFKKAFKSAADKEKALIKDLRVLDDFDFQQMEHLDYNKDGKFDFNEFYDMIEYMYNRLSAE</sequence>
<name>A0A7S4HZV3_9EUKA</name>
<dbReference type="GO" id="GO:0005509">
    <property type="term" value="F:calcium ion binding"/>
    <property type="evidence" value="ECO:0007669"/>
    <property type="project" value="InterPro"/>
</dbReference>
<evidence type="ECO:0000313" key="2">
    <source>
        <dbReference type="EMBL" id="CAE2214458.1"/>
    </source>
</evidence>
<dbReference type="PROSITE" id="PS50222">
    <property type="entry name" value="EF_HAND_2"/>
    <property type="match status" value="2"/>
</dbReference>
<proteinExistence type="predicted"/>
<organism evidence="2">
    <name type="scientific">Vannella robusta</name>
    <dbReference type="NCBI Taxonomy" id="1487602"/>
    <lineage>
        <taxon>Eukaryota</taxon>
        <taxon>Amoebozoa</taxon>
        <taxon>Discosea</taxon>
        <taxon>Flabellinia</taxon>
        <taxon>Vannellidae</taxon>
        <taxon>Vannella</taxon>
    </lineage>
</organism>
<feature type="domain" description="EF-hand" evidence="1">
    <location>
        <begin position="29"/>
        <end position="64"/>
    </location>
</feature>
<dbReference type="InterPro" id="IPR002048">
    <property type="entry name" value="EF_hand_dom"/>
</dbReference>
<dbReference type="SUPFAM" id="SSF47473">
    <property type="entry name" value="EF-hand"/>
    <property type="match status" value="1"/>
</dbReference>
<dbReference type="EMBL" id="HBKP01009330">
    <property type="protein sequence ID" value="CAE2214458.1"/>
    <property type="molecule type" value="Transcribed_RNA"/>
</dbReference>
<reference evidence="2" key="1">
    <citation type="submission" date="2021-01" db="EMBL/GenBank/DDBJ databases">
        <authorList>
            <person name="Corre E."/>
            <person name="Pelletier E."/>
            <person name="Niang G."/>
            <person name="Scheremetjew M."/>
            <person name="Finn R."/>
            <person name="Kale V."/>
            <person name="Holt S."/>
            <person name="Cochrane G."/>
            <person name="Meng A."/>
            <person name="Brown T."/>
            <person name="Cohen L."/>
        </authorList>
    </citation>
    <scope>NUCLEOTIDE SEQUENCE</scope>
    <source>
        <strain evidence="2">DIVA3 518/3/11/1/6</strain>
    </source>
</reference>
<dbReference type="SMART" id="SM00054">
    <property type="entry name" value="EFh"/>
    <property type="match status" value="2"/>
</dbReference>
<gene>
    <name evidence="2" type="ORF">VSP0166_LOCUS6586</name>
</gene>
<protein>
    <recommendedName>
        <fullName evidence="1">EF-hand domain-containing protein</fullName>
    </recommendedName>
</protein>